<dbReference type="InterPro" id="IPR050565">
    <property type="entry name" value="LYPA1-2/EST-like"/>
</dbReference>
<evidence type="ECO:0000313" key="5">
    <source>
        <dbReference type="Proteomes" id="UP000654401"/>
    </source>
</evidence>
<dbReference type="InterPro" id="IPR029058">
    <property type="entry name" value="AB_hydrolase_fold"/>
</dbReference>
<comment type="similarity">
    <text evidence="1">Belongs to the AB hydrolase superfamily. AB hydrolase 2 family.</text>
</comment>
<dbReference type="EMBL" id="JACNFK010000017">
    <property type="protein sequence ID" value="MBC8519164.1"/>
    <property type="molecule type" value="Genomic_DNA"/>
</dbReference>
<evidence type="ECO:0000313" key="4">
    <source>
        <dbReference type="EMBL" id="MBC8519164.1"/>
    </source>
</evidence>
<dbReference type="Pfam" id="PF02230">
    <property type="entry name" value="Abhydrolase_2"/>
    <property type="match status" value="1"/>
</dbReference>
<comment type="caution">
    <text evidence="4">The sequence shown here is derived from an EMBL/GenBank/DDBJ whole genome shotgun (WGS) entry which is preliminary data.</text>
</comment>
<dbReference type="InterPro" id="IPR003140">
    <property type="entry name" value="PLipase/COase/thioEstase"/>
</dbReference>
<dbReference type="SUPFAM" id="SSF53474">
    <property type="entry name" value="alpha/beta-Hydrolases"/>
    <property type="match status" value="1"/>
</dbReference>
<feature type="domain" description="Phospholipase/carboxylesterase/thioesterase" evidence="3">
    <location>
        <begin position="8"/>
        <end position="215"/>
    </location>
</feature>
<dbReference type="Gene3D" id="3.40.50.1820">
    <property type="entry name" value="alpha/beta hydrolase"/>
    <property type="match status" value="1"/>
</dbReference>
<dbReference type="AlphaFoldDB" id="A0A8J6TMV8"/>
<dbReference type="GO" id="GO:0016787">
    <property type="term" value="F:hydrolase activity"/>
    <property type="evidence" value="ECO:0007669"/>
    <property type="project" value="UniProtKB-KW"/>
</dbReference>
<evidence type="ECO:0000256" key="1">
    <source>
        <dbReference type="ARBA" id="ARBA00006499"/>
    </source>
</evidence>
<name>A0A8J6TMV8_9GAMM</name>
<organism evidence="4 5">
    <name type="scientific">Candidatus Thiopontia autotrophica</name>
    <dbReference type="NCBI Taxonomy" id="2841688"/>
    <lineage>
        <taxon>Bacteria</taxon>
        <taxon>Pseudomonadati</taxon>
        <taxon>Pseudomonadota</taxon>
        <taxon>Gammaproteobacteria</taxon>
        <taxon>Candidatus Thiopontia</taxon>
    </lineage>
</organism>
<evidence type="ECO:0000256" key="2">
    <source>
        <dbReference type="ARBA" id="ARBA00022801"/>
    </source>
</evidence>
<protein>
    <submittedName>
        <fullName evidence="4">Alpha/beta fold hydrolase</fullName>
    </submittedName>
</protein>
<dbReference type="PANTHER" id="PTHR10655">
    <property type="entry name" value="LYSOPHOSPHOLIPASE-RELATED"/>
    <property type="match status" value="1"/>
</dbReference>
<evidence type="ECO:0000259" key="3">
    <source>
        <dbReference type="Pfam" id="PF02230"/>
    </source>
</evidence>
<dbReference type="PANTHER" id="PTHR10655:SF17">
    <property type="entry name" value="LYSOPHOSPHOLIPASE-LIKE PROTEIN 1"/>
    <property type="match status" value="1"/>
</dbReference>
<keyword evidence="2 4" id="KW-0378">Hydrolase</keyword>
<reference evidence="4 5" key="1">
    <citation type="submission" date="2020-08" db="EMBL/GenBank/DDBJ databases">
        <title>Bridging the membrane lipid divide: bacteria of the FCB group superphylum have the potential to synthesize archaeal ether lipids.</title>
        <authorList>
            <person name="Villanueva L."/>
            <person name="Von Meijenfeldt F.A.B."/>
            <person name="Westbye A.B."/>
            <person name="Yadav S."/>
            <person name="Hopmans E.C."/>
            <person name="Dutilh B.E."/>
            <person name="Sinninghe Damste J.S."/>
        </authorList>
    </citation>
    <scope>NUCLEOTIDE SEQUENCE [LARGE SCALE GENOMIC DNA]</scope>
    <source>
        <strain evidence="4">NIOZ-UU100</strain>
    </source>
</reference>
<gene>
    <name evidence="4" type="ORF">H8D24_01965</name>
</gene>
<proteinExistence type="inferred from homology"/>
<accession>A0A8J6TMV8</accession>
<sequence>METISHITIEPPSKASSTVIWLHGLGADGHDFESVLPMLELPIDHAIRFIFPHAPERPITVNDGMVMRGWYDITSFDFGKRGDIEGIESSVESISQLIDKEVESGILPGNILLAGFSQGGVIALHSALRHPQQLAGVMALSTYLPYPEKIPSANNKHPATIFFAHGVNDPVVPYSAGESAKSWLEEKGYIAKWHQYVMEHAVCAEEINEISNFIQGRL</sequence>
<dbReference type="Proteomes" id="UP000654401">
    <property type="component" value="Unassembled WGS sequence"/>
</dbReference>